<feature type="domain" description="AIG1-type G" evidence="5">
    <location>
        <begin position="72"/>
        <end position="272"/>
    </location>
</feature>
<evidence type="ECO:0000256" key="1">
    <source>
        <dbReference type="ARBA" id="ARBA00008535"/>
    </source>
</evidence>
<dbReference type="Gene3D" id="3.40.50.300">
    <property type="entry name" value="P-loop containing nucleotide triphosphate hydrolases"/>
    <property type="match status" value="1"/>
</dbReference>
<dbReference type="Proteomes" id="UP000694568">
    <property type="component" value="Unplaced"/>
</dbReference>
<evidence type="ECO:0000256" key="3">
    <source>
        <dbReference type="ARBA" id="ARBA00023134"/>
    </source>
</evidence>
<proteinExistence type="inferred from homology"/>
<keyword evidence="3" id="KW-0342">GTP-binding</keyword>
<dbReference type="AlphaFoldDB" id="A0A8D0D1Z5"/>
<dbReference type="Pfam" id="PF04548">
    <property type="entry name" value="AIG1"/>
    <property type="match status" value="1"/>
</dbReference>
<name>A0A8D0D1Z5_SANLU</name>
<dbReference type="PANTHER" id="PTHR10903:SF170">
    <property type="entry name" value="GTPASE IMAP FAMILY MEMBER 7"/>
    <property type="match status" value="1"/>
</dbReference>
<dbReference type="InterPro" id="IPR027417">
    <property type="entry name" value="P-loop_NTPase"/>
</dbReference>
<evidence type="ECO:0000256" key="4">
    <source>
        <dbReference type="SAM" id="Coils"/>
    </source>
</evidence>
<dbReference type="SUPFAM" id="SSF52540">
    <property type="entry name" value="P-loop containing nucleoside triphosphate hydrolases"/>
    <property type="match status" value="1"/>
</dbReference>
<reference evidence="6" key="2">
    <citation type="submission" date="2025-09" db="UniProtKB">
        <authorList>
            <consortium name="Ensembl"/>
        </authorList>
    </citation>
    <scope>IDENTIFICATION</scope>
</reference>
<organism evidence="6 7">
    <name type="scientific">Sander lucioperca</name>
    <name type="common">Pike-perch</name>
    <name type="synonym">Perca lucioperca</name>
    <dbReference type="NCBI Taxonomy" id="283035"/>
    <lineage>
        <taxon>Eukaryota</taxon>
        <taxon>Metazoa</taxon>
        <taxon>Chordata</taxon>
        <taxon>Craniata</taxon>
        <taxon>Vertebrata</taxon>
        <taxon>Euteleostomi</taxon>
        <taxon>Actinopterygii</taxon>
        <taxon>Neopterygii</taxon>
        <taxon>Teleostei</taxon>
        <taxon>Neoteleostei</taxon>
        <taxon>Acanthomorphata</taxon>
        <taxon>Eupercaria</taxon>
        <taxon>Perciformes</taxon>
        <taxon>Percoidei</taxon>
        <taxon>Percidae</taxon>
        <taxon>Luciopercinae</taxon>
        <taxon>Sander</taxon>
    </lineage>
</organism>
<evidence type="ECO:0000313" key="7">
    <source>
        <dbReference type="Proteomes" id="UP000694568"/>
    </source>
</evidence>
<dbReference type="GO" id="GO:0005525">
    <property type="term" value="F:GTP binding"/>
    <property type="evidence" value="ECO:0007669"/>
    <property type="project" value="UniProtKB-KW"/>
</dbReference>
<reference evidence="6" key="1">
    <citation type="submission" date="2025-08" db="UniProtKB">
        <authorList>
            <consortium name="Ensembl"/>
        </authorList>
    </citation>
    <scope>IDENTIFICATION</scope>
</reference>
<dbReference type="FunFam" id="3.40.50.300:FF:000366">
    <property type="entry name" value="GTPase, IMAP family member 2"/>
    <property type="match status" value="1"/>
</dbReference>
<dbReference type="PROSITE" id="PS51720">
    <property type="entry name" value="G_AIG1"/>
    <property type="match status" value="1"/>
</dbReference>
<comment type="similarity">
    <text evidence="1">Belongs to the TRAFAC class TrmE-Era-EngA-EngB-Septin-like GTPase superfamily. AIG1/Toc34/Toc159-like paraseptin GTPase family. IAN subfamily.</text>
</comment>
<keyword evidence="4" id="KW-0175">Coiled coil</keyword>
<sequence>MHIQELLQSCGERYIVFDLRDKQQVFDVLHAVEKMSAGESRGFTKKMLVNPRVKNAAKQKSVLEMANHHQNRECLRMVLIGKTGCGKSATANTILGKQCFKSKACPKSVTEFCRKETGEIDGRTAIIVDTPGLFDTTLTNEEVKRELVKCVSLLAPGPHVFLLVLKIGRFTQEEKDTVELIKEFFGKNSGDYIILIFTRGDDLRNQTFENYIQDGFVEKLIEDCGGRYQVFNNRSSEDQKRAQARELLRSVESMVNRNGGGCYTSEMFQEAEAAIQKEVKRILKEKEEDIQREMMDVENKHKKEIQAKKKELAEQITKTEREKELKAFRQIFTRINCLSCLHFIP</sequence>
<dbReference type="InterPro" id="IPR006703">
    <property type="entry name" value="G_AIG1"/>
</dbReference>
<dbReference type="GeneTree" id="ENSGT00940000164100"/>
<accession>A0A8D0D1Z5</accession>
<protein>
    <recommendedName>
        <fullName evidence="5">AIG1-type G domain-containing protein</fullName>
    </recommendedName>
</protein>
<dbReference type="InterPro" id="IPR045058">
    <property type="entry name" value="GIMA/IAN/Toc"/>
</dbReference>
<dbReference type="CDD" id="cd01852">
    <property type="entry name" value="AIG1"/>
    <property type="match status" value="1"/>
</dbReference>
<keyword evidence="2" id="KW-0547">Nucleotide-binding</keyword>
<evidence type="ECO:0000313" key="6">
    <source>
        <dbReference type="Ensembl" id="ENSSLUP00000027669.1"/>
    </source>
</evidence>
<evidence type="ECO:0000259" key="5">
    <source>
        <dbReference type="PROSITE" id="PS51720"/>
    </source>
</evidence>
<feature type="coiled-coil region" evidence="4">
    <location>
        <begin position="268"/>
        <end position="322"/>
    </location>
</feature>
<keyword evidence="7" id="KW-1185">Reference proteome</keyword>
<evidence type="ECO:0000256" key="2">
    <source>
        <dbReference type="ARBA" id="ARBA00022741"/>
    </source>
</evidence>
<dbReference type="Ensembl" id="ENSSLUT00000028564.1">
    <property type="protein sequence ID" value="ENSSLUP00000027669.1"/>
    <property type="gene ID" value="ENSSLUG00000012535.1"/>
</dbReference>
<dbReference type="PANTHER" id="PTHR10903">
    <property type="entry name" value="GTPASE, IMAP FAMILY MEMBER-RELATED"/>
    <property type="match status" value="1"/>
</dbReference>